<gene>
    <name evidence="1" type="ORF">O3P69_003135</name>
</gene>
<dbReference type="Proteomes" id="UP001487740">
    <property type="component" value="Unassembled WGS sequence"/>
</dbReference>
<proteinExistence type="predicted"/>
<evidence type="ECO:0000313" key="2">
    <source>
        <dbReference type="Proteomes" id="UP001487740"/>
    </source>
</evidence>
<dbReference type="AlphaFoldDB" id="A0AAW0UJ96"/>
<protein>
    <submittedName>
        <fullName evidence="1">Uncharacterized protein</fullName>
    </submittedName>
</protein>
<organism evidence="1 2">
    <name type="scientific">Scylla paramamosain</name>
    <name type="common">Mud crab</name>
    <dbReference type="NCBI Taxonomy" id="85552"/>
    <lineage>
        <taxon>Eukaryota</taxon>
        <taxon>Metazoa</taxon>
        <taxon>Ecdysozoa</taxon>
        <taxon>Arthropoda</taxon>
        <taxon>Crustacea</taxon>
        <taxon>Multicrustacea</taxon>
        <taxon>Malacostraca</taxon>
        <taxon>Eumalacostraca</taxon>
        <taxon>Eucarida</taxon>
        <taxon>Decapoda</taxon>
        <taxon>Pleocyemata</taxon>
        <taxon>Brachyura</taxon>
        <taxon>Eubrachyura</taxon>
        <taxon>Portunoidea</taxon>
        <taxon>Portunidae</taxon>
        <taxon>Portuninae</taxon>
        <taxon>Scylla</taxon>
    </lineage>
</organism>
<evidence type="ECO:0000313" key="1">
    <source>
        <dbReference type="EMBL" id="KAK8400219.1"/>
    </source>
</evidence>
<keyword evidence="2" id="KW-1185">Reference proteome</keyword>
<sequence>MSRSSEPQEHTDTLTHACPSRSAELQFRLKLLDRDHRRLAKDAEELGRYPLCSLFTLVATPADTRCKTSLRIQRRCDHRNMMGDGKTTLENGCAL</sequence>
<reference evidence="1 2" key="1">
    <citation type="submission" date="2023-03" db="EMBL/GenBank/DDBJ databases">
        <title>High-quality genome of Scylla paramamosain provides insights in environmental adaptation.</title>
        <authorList>
            <person name="Zhang L."/>
        </authorList>
    </citation>
    <scope>NUCLEOTIDE SEQUENCE [LARGE SCALE GENOMIC DNA]</scope>
    <source>
        <strain evidence="1">LZ_2023a</strain>
        <tissue evidence="1">Muscle</tissue>
    </source>
</reference>
<dbReference type="EMBL" id="JARAKH010000010">
    <property type="protein sequence ID" value="KAK8400219.1"/>
    <property type="molecule type" value="Genomic_DNA"/>
</dbReference>
<comment type="caution">
    <text evidence="1">The sequence shown here is derived from an EMBL/GenBank/DDBJ whole genome shotgun (WGS) entry which is preliminary data.</text>
</comment>
<name>A0AAW0UJ96_SCYPA</name>
<accession>A0AAW0UJ96</accession>